<comment type="caution">
    <text evidence="1">The sequence shown here is derived from an EMBL/GenBank/DDBJ whole genome shotgun (WGS) entry which is preliminary data.</text>
</comment>
<reference evidence="1 2" key="1">
    <citation type="journal article" date="2016" name="Environ. Microbiol.">
        <title>Genomic resolution of a cold subsurface aquifer community provides metabolic insights for novel microbes adapted to high CO concentrations.</title>
        <authorList>
            <person name="Probst A.J."/>
            <person name="Castelle C.J."/>
            <person name="Singh A."/>
            <person name="Brown C.T."/>
            <person name="Anantharaman K."/>
            <person name="Sharon I."/>
            <person name="Hug L.A."/>
            <person name="Burstein D."/>
            <person name="Emerson J.B."/>
            <person name="Thomas B.C."/>
            <person name="Banfield J.F."/>
        </authorList>
    </citation>
    <scope>NUCLEOTIDE SEQUENCE [LARGE SCALE GENOMIC DNA]</scope>
    <source>
        <strain evidence="1">CG1_02_42_45</strain>
    </source>
</reference>
<protein>
    <submittedName>
        <fullName evidence="1">Uncharacterized protein</fullName>
    </submittedName>
</protein>
<accession>A0A1J4RRS2</accession>
<organism evidence="1 2">
    <name type="scientific">Candidatus Berkelbacteria bacterium CG1_02_42_45</name>
    <dbReference type="NCBI Taxonomy" id="1805036"/>
    <lineage>
        <taxon>Bacteria</taxon>
        <taxon>Candidatus Berkelbacteria</taxon>
    </lineage>
</organism>
<evidence type="ECO:0000313" key="1">
    <source>
        <dbReference type="EMBL" id="OIN90089.1"/>
    </source>
</evidence>
<dbReference type="Proteomes" id="UP000182753">
    <property type="component" value="Unassembled WGS sequence"/>
</dbReference>
<sequence>MLAKCDFLCFTLVNRQMEICRNLDRGIGQESFWQECQEVMTMLGSKLTRLIVDFEESLRKDQPPPPVRELLTKVMLTFPPAKAPDESGDWRKREEAERNVVGAFADHLEELMFADEARRLIKEGSTPDLLARATVTSGNGEKLLARWQMLCEMLTTDSTPCHEWIRYRYSFGCRDRFLAGVMTVASPLPEIVPQLLELCTSALGVGAKPRTSVDDGGSYETATLTTTGDKVANYVRGCAKEFGTQVLLAEVNRIYKLGKSGQISVPGAVYQTLNWALINALADRFGDTSPLMTKILRQVDRFFPQNTDVGKALAALQALDHPT</sequence>
<gene>
    <name evidence="1" type="ORF">AUJ40_00625</name>
</gene>
<evidence type="ECO:0000313" key="2">
    <source>
        <dbReference type="Proteomes" id="UP000182753"/>
    </source>
</evidence>
<name>A0A1J4RRS2_9BACT</name>
<dbReference type="EMBL" id="MNUJ01000012">
    <property type="protein sequence ID" value="OIN90089.1"/>
    <property type="molecule type" value="Genomic_DNA"/>
</dbReference>
<dbReference type="AlphaFoldDB" id="A0A1J4RRS2"/>
<proteinExistence type="predicted"/>